<evidence type="ECO:0000256" key="1">
    <source>
        <dbReference type="SAM" id="MobiDB-lite"/>
    </source>
</evidence>
<dbReference type="HOGENOM" id="CLU_1431346_0_0_1"/>
<dbReference type="Gene3D" id="1.10.510.10">
    <property type="entry name" value="Transferase(Phosphotransferase) domain 1"/>
    <property type="match status" value="1"/>
</dbReference>
<evidence type="ECO:0000313" key="4">
    <source>
        <dbReference type="Proteomes" id="UP000000305"/>
    </source>
</evidence>
<dbReference type="InterPro" id="IPR020635">
    <property type="entry name" value="Tyr_kinase_cat_dom"/>
</dbReference>
<evidence type="ECO:0000259" key="2">
    <source>
        <dbReference type="PROSITE" id="PS50011"/>
    </source>
</evidence>
<dbReference type="PROSITE" id="PS50011">
    <property type="entry name" value="PROTEIN_KINASE_DOM"/>
    <property type="match status" value="1"/>
</dbReference>
<proteinExistence type="predicted"/>
<dbReference type="Proteomes" id="UP000000305">
    <property type="component" value="Unassembled WGS sequence"/>
</dbReference>
<keyword evidence="4" id="KW-1185">Reference proteome</keyword>
<feature type="non-terminal residue" evidence="3">
    <location>
        <position position="190"/>
    </location>
</feature>
<dbReference type="GO" id="GO:0043235">
    <property type="term" value="C:receptor complex"/>
    <property type="evidence" value="ECO:0000318"/>
    <property type="project" value="GO_Central"/>
</dbReference>
<dbReference type="InterPro" id="IPR011009">
    <property type="entry name" value="Kinase-like_dom_sf"/>
</dbReference>
<reference evidence="3 4" key="1">
    <citation type="journal article" date="2011" name="Science">
        <title>The ecoresponsive genome of Daphnia pulex.</title>
        <authorList>
            <person name="Colbourne J.K."/>
            <person name="Pfrender M.E."/>
            <person name="Gilbert D."/>
            <person name="Thomas W.K."/>
            <person name="Tucker A."/>
            <person name="Oakley T.H."/>
            <person name="Tokishita S."/>
            <person name="Aerts A."/>
            <person name="Arnold G.J."/>
            <person name="Basu M.K."/>
            <person name="Bauer D.J."/>
            <person name="Caceres C.E."/>
            <person name="Carmel L."/>
            <person name="Casola C."/>
            <person name="Choi J.H."/>
            <person name="Detter J.C."/>
            <person name="Dong Q."/>
            <person name="Dusheyko S."/>
            <person name="Eads B.D."/>
            <person name="Frohlich T."/>
            <person name="Geiler-Samerotte K.A."/>
            <person name="Gerlach D."/>
            <person name="Hatcher P."/>
            <person name="Jogdeo S."/>
            <person name="Krijgsveld J."/>
            <person name="Kriventseva E.V."/>
            <person name="Kultz D."/>
            <person name="Laforsch C."/>
            <person name="Lindquist E."/>
            <person name="Lopez J."/>
            <person name="Manak J.R."/>
            <person name="Muller J."/>
            <person name="Pangilinan J."/>
            <person name="Patwardhan R.P."/>
            <person name="Pitluck S."/>
            <person name="Pritham E.J."/>
            <person name="Rechtsteiner A."/>
            <person name="Rho M."/>
            <person name="Rogozin I.B."/>
            <person name="Sakarya O."/>
            <person name="Salamov A."/>
            <person name="Schaack S."/>
            <person name="Shapiro H."/>
            <person name="Shiga Y."/>
            <person name="Skalitzky C."/>
            <person name="Smith Z."/>
            <person name="Souvorov A."/>
            <person name="Sung W."/>
            <person name="Tang Z."/>
            <person name="Tsuchiya D."/>
            <person name="Tu H."/>
            <person name="Vos H."/>
            <person name="Wang M."/>
            <person name="Wolf Y.I."/>
            <person name="Yamagata H."/>
            <person name="Yamada T."/>
            <person name="Ye Y."/>
            <person name="Shaw J.R."/>
            <person name="Andrews J."/>
            <person name="Crease T.J."/>
            <person name="Tang H."/>
            <person name="Lucas S.M."/>
            <person name="Robertson H.M."/>
            <person name="Bork P."/>
            <person name="Koonin E.V."/>
            <person name="Zdobnov E.M."/>
            <person name="Grigoriev I.V."/>
            <person name="Lynch M."/>
            <person name="Boore J.L."/>
        </authorList>
    </citation>
    <scope>NUCLEOTIDE SEQUENCE [LARGE SCALE GENOMIC DNA]</scope>
</reference>
<dbReference type="GO" id="GO:0005886">
    <property type="term" value="C:plasma membrane"/>
    <property type="evidence" value="ECO:0000318"/>
    <property type="project" value="GO_Central"/>
</dbReference>
<dbReference type="InterPro" id="IPR001245">
    <property type="entry name" value="Ser-Thr/Tyr_kinase_cat_dom"/>
</dbReference>
<dbReference type="EMBL" id="GL732592">
    <property type="protein sequence ID" value="EFX73259.1"/>
    <property type="molecule type" value="Genomic_DNA"/>
</dbReference>
<dbReference type="OMA" id="NDPAKEM"/>
<dbReference type="AlphaFoldDB" id="E9H519"/>
<dbReference type="PANTHER" id="PTHR24416">
    <property type="entry name" value="TYROSINE-PROTEIN KINASE RECEPTOR"/>
    <property type="match status" value="1"/>
</dbReference>
<dbReference type="Pfam" id="PF07714">
    <property type="entry name" value="PK_Tyr_Ser-Thr"/>
    <property type="match status" value="1"/>
</dbReference>
<dbReference type="KEGG" id="dpx:DAPPUDRAFT_58171"/>
<accession>E9H519</accession>
<dbReference type="PRINTS" id="PR00109">
    <property type="entry name" value="TYRKINASE"/>
</dbReference>
<dbReference type="SMART" id="SM00219">
    <property type="entry name" value="TyrKc"/>
    <property type="match status" value="1"/>
</dbReference>
<dbReference type="OrthoDB" id="6352970at2759"/>
<evidence type="ECO:0000313" key="3">
    <source>
        <dbReference type="EMBL" id="EFX73259.1"/>
    </source>
</evidence>
<dbReference type="PANTHER" id="PTHR24416:SF600">
    <property type="entry name" value="PDGF- AND VEGF-RECEPTOR RELATED, ISOFORM J"/>
    <property type="match status" value="1"/>
</dbReference>
<dbReference type="GO" id="GO:0004714">
    <property type="term" value="F:transmembrane receptor protein tyrosine kinase activity"/>
    <property type="evidence" value="ECO:0000318"/>
    <property type="project" value="GO_Central"/>
</dbReference>
<dbReference type="InterPro" id="IPR050122">
    <property type="entry name" value="RTK"/>
</dbReference>
<name>E9H519_DAPPU</name>
<protein>
    <recommendedName>
        <fullName evidence="2">Protein kinase domain-containing protein</fullName>
    </recommendedName>
</protein>
<gene>
    <name evidence="3" type="ORF">DAPPUDRAFT_58171</name>
</gene>
<dbReference type="GO" id="GO:0043410">
    <property type="term" value="P:positive regulation of MAPK cascade"/>
    <property type="evidence" value="ECO:0000318"/>
    <property type="project" value="GO_Central"/>
</dbReference>
<dbReference type="GO" id="GO:0007169">
    <property type="term" value="P:cell surface receptor protein tyrosine kinase signaling pathway"/>
    <property type="evidence" value="ECO:0000318"/>
    <property type="project" value="GO_Central"/>
</dbReference>
<dbReference type="SUPFAM" id="SSF56112">
    <property type="entry name" value="Protein kinase-like (PK-like)"/>
    <property type="match status" value="1"/>
</dbReference>
<dbReference type="eggNOG" id="KOG0200">
    <property type="taxonomic scope" value="Eukaryota"/>
</dbReference>
<feature type="domain" description="Protein kinase" evidence="2">
    <location>
        <begin position="1"/>
        <end position="131"/>
    </location>
</feature>
<dbReference type="InParanoid" id="E9H519"/>
<dbReference type="FunFam" id="1.10.510.10:FF:000986">
    <property type="entry name" value="Protein tyrosine kinase 2aa"/>
    <property type="match status" value="1"/>
</dbReference>
<dbReference type="InterPro" id="IPR000719">
    <property type="entry name" value="Prot_kinase_dom"/>
</dbReference>
<organism evidence="3 4">
    <name type="scientific">Daphnia pulex</name>
    <name type="common">Water flea</name>
    <dbReference type="NCBI Taxonomy" id="6669"/>
    <lineage>
        <taxon>Eukaryota</taxon>
        <taxon>Metazoa</taxon>
        <taxon>Ecdysozoa</taxon>
        <taxon>Arthropoda</taxon>
        <taxon>Crustacea</taxon>
        <taxon>Branchiopoda</taxon>
        <taxon>Diplostraca</taxon>
        <taxon>Cladocera</taxon>
        <taxon>Anomopoda</taxon>
        <taxon>Daphniidae</taxon>
        <taxon>Daphnia</taxon>
    </lineage>
</organism>
<dbReference type="PhylomeDB" id="E9H519"/>
<dbReference type="GO" id="GO:0005524">
    <property type="term" value="F:ATP binding"/>
    <property type="evidence" value="ECO:0007669"/>
    <property type="project" value="InterPro"/>
</dbReference>
<feature type="region of interest" description="Disordered" evidence="1">
    <location>
        <begin position="164"/>
        <end position="190"/>
    </location>
</feature>
<sequence>NVLLADHGIVKVADFGMARKMKNYNYQKMGEELLPVKWMAIESLTDKIYSSQSDVWSYGVVLWEIFSLGKDPYPGMENGWALVRELLSGHRMEKPEYSPNFMGEMMKSCWKVNPKERPTFSQLSGTIEKYIEISVTSDYLNMNDPAKEMGSRLFEETEVDPVSNKWSESFQTRQRRITQPKLGEARVENK</sequence>